<protein>
    <recommendedName>
        <fullName evidence="4">Methyl-accepting transducer domain-containing protein</fullName>
    </recommendedName>
</protein>
<feature type="domain" description="Methyl-accepting transducer" evidence="4">
    <location>
        <begin position="93"/>
        <end position="329"/>
    </location>
</feature>
<dbReference type="GO" id="GO:0016020">
    <property type="term" value="C:membrane"/>
    <property type="evidence" value="ECO:0007669"/>
    <property type="project" value="InterPro"/>
</dbReference>
<dbReference type="AlphaFoldDB" id="A0A0V8QJK4"/>
<dbReference type="PANTHER" id="PTHR32089">
    <property type="entry name" value="METHYL-ACCEPTING CHEMOTAXIS PROTEIN MCPB"/>
    <property type="match status" value="1"/>
</dbReference>
<reference evidence="5 6" key="1">
    <citation type="submission" date="2015-11" db="EMBL/GenBank/DDBJ databases">
        <title>Butyribacter intestini gen. nov., sp. nov., a butyric acid-producing bacterium of the family Lachnospiraceae isolated from the human faeces.</title>
        <authorList>
            <person name="Zou Y."/>
            <person name="Xue W."/>
            <person name="Luo G."/>
            <person name="Lv M."/>
        </authorList>
    </citation>
    <scope>NUCLEOTIDE SEQUENCE [LARGE SCALE GENOMIC DNA]</scope>
    <source>
        <strain evidence="5 6">ACET-33324</strain>
    </source>
</reference>
<dbReference type="SUPFAM" id="SSF58104">
    <property type="entry name" value="Methyl-accepting chemotaxis protein (MCP) signaling domain"/>
    <property type="match status" value="1"/>
</dbReference>
<evidence type="ECO:0000256" key="3">
    <source>
        <dbReference type="SAM" id="Phobius"/>
    </source>
</evidence>
<dbReference type="SMART" id="SM00283">
    <property type="entry name" value="MA"/>
    <property type="match status" value="1"/>
</dbReference>
<dbReference type="Proteomes" id="UP000054874">
    <property type="component" value="Unassembled WGS sequence"/>
</dbReference>
<dbReference type="STRING" id="290052.ASU35_00345"/>
<dbReference type="Gene3D" id="3.30.450.20">
    <property type="entry name" value="PAS domain"/>
    <property type="match status" value="1"/>
</dbReference>
<evidence type="ECO:0000259" key="4">
    <source>
        <dbReference type="PROSITE" id="PS50111"/>
    </source>
</evidence>
<name>A0A0V8QJK4_9FIRM</name>
<dbReference type="EMBL" id="LNAM01000001">
    <property type="protein sequence ID" value="KSV60654.1"/>
    <property type="molecule type" value="Genomic_DNA"/>
</dbReference>
<keyword evidence="3" id="KW-0812">Transmembrane</keyword>
<dbReference type="GO" id="GO:0007165">
    <property type="term" value="P:signal transduction"/>
    <property type="evidence" value="ECO:0007669"/>
    <property type="project" value="UniProtKB-KW"/>
</dbReference>
<organism evidence="5 6">
    <name type="scientific">Acetivibrio ethanolgignens</name>
    <dbReference type="NCBI Taxonomy" id="290052"/>
    <lineage>
        <taxon>Bacteria</taxon>
        <taxon>Bacillati</taxon>
        <taxon>Bacillota</taxon>
        <taxon>Clostridia</taxon>
        <taxon>Eubacteriales</taxon>
        <taxon>Oscillospiraceae</taxon>
        <taxon>Acetivibrio</taxon>
    </lineage>
</organism>
<dbReference type="RefSeq" id="WP_058351133.1">
    <property type="nucleotide sequence ID" value="NZ_CABMMD010000001.1"/>
</dbReference>
<evidence type="ECO:0000256" key="2">
    <source>
        <dbReference type="PROSITE-ProRule" id="PRU00284"/>
    </source>
</evidence>
<gene>
    <name evidence="5" type="ORF">ASU35_00345</name>
</gene>
<evidence type="ECO:0000313" key="5">
    <source>
        <dbReference type="EMBL" id="KSV60654.1"/>
    </source>
</evidence>
<keyword evidence="3" id="KW-1133">Transmembrane helix</keyword>
<proteinExistence type="predicted"/>
<sequence>MLTTILSVVFFVTSLFLLLVLLAYIRTSKRFQDGMEHIAEGDLTKKIKGTKAPGINKVVHFCNVFISNVRMLIGKSSEICDKILNYCEDLNRKMYNIEQNVKDNVTAIQTISRHMDSQQEQMIVVKDDMEEIVGQQEDVVHNANTLEQFAVDMKNSIKESNVMFDNLMEKIQSSFELEERLAGKLQELNARAEEIRVISDTVKDISETTNLLSLNASIEAARAGEAGRGFAVVAEEIRKLAEMSAVQAEEIQRITNKVENGISEVSDTMETNLEVMRDSYEYAKNTSEKFVGMEGNSKQTLTAIENITAAIDQQEKKLKNIEAAINSISDFVINTTEEVRDSAQRSRQQLEVISEMAGNIKELGSMNKDMAGTVSSFAKNFVLDDKTRQYIKSAVDILTKIAAESSIMSLEEERCNVTLREYIHHYPIFCLLTVMDDKGDTIGITLDEGPREELYANFAHRPYFKESIQGHNYQSEPYISIDTNEYCIALSVPIRMNGRIIGIVMADLSLEQ</sequence>
<dbReference type="PANTHER" id="PTHR32089:SF112">
    <property type="entry name" value="LYSOZYME-LIKE PROTEIN-RELATED"/>
    <property type="match status" value="1"/>
</dbReference>
<keyword evidence="3" id="KW-0472">Membrane</keyword>
<dbReference type="Pfam" id="PF00015">
    <property type="entry name" value="MCPsignal"/>
    <property type="match status" value="1"/>
</dbReference>
<accession>A0A0V8QJK4</accession>
<keyword evidence="6" id="KW-1185">Reference proteome</keyword>
<dbReference type="InterPro" id="IPR004089">
    <property type="entry name" value="MCPsignal_dom"/>
</dbReference>
<feature type="transmembrane region" description="Helical" evidence="3">
    <location>
        <begin position="6"/>
        <end position="25"/>
    </location>
</feature>
<keyword evidence="1 2" id="KW-0807">Transducer</keyword>
<comment type="caution">
    <text evidence="5">The sequence shown here is derived from an EMBL/GenBank/DDBJ whole genome shotgun (WGS) entry which is preliminary data.</text>
</comment>
<evidence type="ECO:0000313" key="6">
    <source>
        <dbReference type="Proteomes" id="UP000054874"/>
    </source>
</evidence>
<dbReference type="InterPro" id="IPR029151">
    <property type="entry name" value="Sensor-like_sf"/>
</dbReference>
<dbReference type="PROSITE" id="PS50111">
    <property type="entry name" value="CHEMOTAXIS_TRANSDUC_2"/>
    <property type="match status" value="1"/>
</dbReference>
<dbReference type="OrthoDB" id="9816519at2"/>
<dbReference type="CDD" id="cd12914">
    <property type="entry name" value="PDC1_DGC_like"/>
    <property type="match status" value="1"/>
</dbReference>
<dbReference type="Gene3D" id="1.10.287.950">
    <property type="entry name" value="Methyl-accepting chemotaxis protein"/>
    <property type="match status" value="1"/>
</dbReference>
<evidence type="ECO:0000256" key="1">
    <source>
        <dbReference type="ARBA" id="ARBA00023224"/>
    </source>
</evidence>
<dbReference type="SUPFAM" id="SSF103190">
    <property type="entry name" value="Sensory domain-like"/>
    <property type="match status" value="1"/>
</dbReference>